<name>A0A7I9VKP9_9BACT</name>
<dbReference type="GO" id="GO:0044781">
    <property type="term" value="P:bacterial-type flagellum organization"/>
    <property type="evidence" value="ECO:0007669"/>
    <property type="project" value="UniProtKB-KW"/>
</dbReference>
<dbReference type="InterPro" id="IPR018035">
    <property type="entry name" value="Flagellar_FliH/T3SS_HrpE"/>
</dbReference>
<organism evidence="10 11">
    <name type="scientific">Anaeromyxobacter diazotrophicus</name>
    <dbReference type="NCBI Taxonomy" id="2590199"/>
    <lineage>
        <taxon>Bacteria</taxon>
        <taxon>Pseudomonadati</taxon>
        <taxon>Myxococcota</taxon>
        <taxon>Myxococcia</taxon>
        <taxon>Myxococcales</taxon>
        <taxon>Cystobacterineae</taxon>
        <taxon>Anaeromyxobacteraceae</taxon>
        <taxon>Anaeromyxobacter</taxon>
    </lineage>
</organism>
<evidence type="ECO:0000256" key="8">
    <source>
        <dbReference type="SAM" id="MobiDB-lite"/>
    </source>
</evidence>
<evidence type="ECO:0000256" key="5">
    <source>
        <dbReference type="ARBA" id="ARBA00022795"/>
    </source>
</evidence>
<keyword evidence="4" id="KW-0813">Transport</keyword>
<keyword evidence="11" id="KW-1185">Reference proteome</keyword>
<evidence type="ECO:0000313" key="11">
    <source>
        <dbReference type="Proteomes" id="UP000503640"/>
    </source>
</evidence>
<evidence type="ECO:0000256" key="3">
    <source>
        <dbReference type="ARBA" id="ARBA00016507"/>
    </source>
</evidence>
<keyword evidence="5" id="KW-1005">Bacterial flagellum biogenesis</keyword>
<evidence type="ECO:0000256" key="7">
    <source>
        <dbReference type="ARBA" id="ARBA00023225"/>
    </source>
</evidence>
<feature type="region of interest" description="Disordered" evidence="8">
    <location>
        <begin position="24"/>
        <end position="50"/>
    </location>
</feature>
<gene>
    <name evidence="10" type="ORF">AMYX_17350</name>
</gene>
<dbReference type="EMBL" id="BJTG01000004">
    <property type="protein sequence ID" value="GEJ56994.1"/>
    <property type="molecule type" value="Genomic_DNA"/>
</dbReference>
<dbReference type="GO" id="GO:0015031">
    <property type="term" value="P:protein transport"/>
    <property type="evidence" value="ECO:0007669"/>
    <property type="project" value="UniProtKB-KW"/>
</dbReference>
<evidence type="ECO:0000313" key="10">
    <source>
        <dbReference type="EMBL" id="GEJ56994.1"/>
    </source>
</evidence>
<sequence length="208" mass="21901">MTTPLARRPRFLASLPEVPSAEPARFPAAAARAPAAGSPARTPAPPAGALPAARVEVEVPLAEIRRDAMEKVNAALETLRAQADRLAEQARADAIEIGFQVARKILELEVRQSPEALFALVRSAVRRAGESRRIAVRLAPDDAALLQSEAGRAALDGVTAARVEFLADAALERGDCVVDTDFGQVDGRLSTRLAEVRRAVDGASEGAA</sequence>
<feature type="compositionally biased region" description="Low complexity" evidence="8">
    <location>
        <begin position="24"/>
        <end position="41"/>
    </location>
</feature>
<evidence type="ECO:0000256" key="4">
    <source>
        <dbReference type="ARBA" id="ARBA00022448"/>
    </source>
</evidence>
<evidence type="ECO:0000256" key="6">
    <source>
        <dbReference type="ARBA" id="ARBA00022927"/>
    </source>
</evidence>
<dbReference type="PANTHER" id="PTHR34982">
    <property type="entry name" value="YOP PROTEINS TRANSLOCATION PROTEIN L"/>
    <property type="match status" value="1"/>
</dbReference>
<accession>A0A7I9VKP9</accession>
<dbReference type="InterPro" id="IPR051472">
    <property type="entry name" value="T3SS_Stator/FliH"/>
</dbReference>
<comment type="function">
    <text evidence="1">Needed for flagellar regrowth and assembly.</text>
</comment>
<feature type="domain" description="Flagellar assembly protein FliH/Type III secretion system HrpE" evidence="9">
    <location>
        <begin position="68"/>
        <end position="195"/>
    </location>
</feature>
<proteinExistence type="inferred from homology"/>
<evidence type="ECO:0000256" key="1">
    <source>
        <dbReference type="ARBA" id="ARBA00003041"/>
    </source>
</evidence>
<dbReference type="PANTHER" id="PTHR34982:SF1">
    <property type="entry name" value="FLAGELLAR ASSEMBLY PROTEIN FLIH"/>
    <property type="match status" value="1"/>
</dbReference>
<dbReference type="Pfam" id="PF02108">
    <property type="entry name" value="FliH"/>
    <property type="match status" value="1"/>
</dbReference>
<protein>
    <recommendedName>
        <fullName evidence="3">Flagellar assembly protein FliH</fullName>
    </recommendedName>
</protein>
<keyword evidence="7" id="KW-1006">Bacterial flagellum protein export</keyword>
<evidence type="ECO:0000259" key="9">
    <source>
        <dbReference type="Pfam" id="PF02108"/>
    </source>
</evidence>
<evidence type="ECO:0000256" key="2">
    <source>
        <dbReference type="ARBA" id="ARBA00006602"/>
    </source>
</evidence>
<keyword evidence="6" id="KW-0653">Protein transport</keyword>
<reference evidence="11" key="1">
    <citation type="journal article" date="2020" name="Appl. Environ. Microbiol.">
        <title>Diazotrophic Anaeromyxobacter Isolates from Soils.</title>
        <authorList>
            <person name="Masuda Y."/>
            <person name="Yamanaka H."/>
            <person name="Xu Z.X."/>
            <person name="Shiratori Y."/>
            <person name="Aono T."/>
            <person name="Amachi S."/>
            <person name="Senoo K."/>
            <person name="Itoh H."/>
        </authorList>
    </citation>
    <scope>NUCLEOTIDE SEQUENCE [LARGE SCALE GENOMIC DNA]</scope>
    <source>
        <strain evidence="11">R267</strain>
    </source>
</reference>
<dbReference type="GO" id="GO:0005829">
    <property type="term" value="C:cytosol"/>
    <property type="evidence" value="ECO:0007669"/>
    <property type="project" value="TreeGrafter"/>
</dbReference>
<dbReference type="Proteomes" id="UP000503640">
    <property type="component" value="Unassembled WGS sequence"/>
</dbReference>
<comment type="caution">
    <text evidence="10">The sequence shown here is derived from an EMBL/GenBank/DDBJ whole genome shotgun (WGS) entry which is preliminary data.</text>
</comment>
<dbReference type="AlphaFoldDB" id="A0A7I9VKP9"/>
<dbReference type="RefSeq" id="WP_176064495.1">
    <property type="nucleotide sequence ID" value="NZ_BJTG01000004.1"/>
</dbReference>
<comment type="similarity">
    <text evidence="2">Belongs to the FliH family.</text>
</comment>